<evidence type="ECO:0000313" key="2">
    <source>
        <dbReference type="Proteomes" id="UP001497680"/>
    </source>
</evidence>
<proteinExistence type="predicted"/>
<gene>
    <name evidence="1" type="ORF">F4821DRAFT_233452</name>
</gene>
<name>A0ACC0D7D3_9PEZI</name>
<protein>
    <submittedName>
        <fullName evidence="1">Uncharacterized protein</fullName>
    </submittedName>
</protein>
<sequence>MAPPPWAVAPSHEQYFVLLTGANSGVGLGIGQRIIDEFLTSRSLTSHLILIPTTRSLTKSRDTARALRSHLEETARTSSKLRARAGPDYTPQSAVDRVHVLGLQLDLCDLSSVYEAAHQLVDGEIRDPTGVIPEGVRIPRLDVALLNAGIGGWSGLDWPGVARQLWQVGIVQSATFPSFKKALPAAVLDQRKLLGSSSSTSSSSTDLKKKTGSEPPELAEVFCANVFGHYVLAHELLPLLSRASPDEVPGRVIWTSTIDAGREHLRFDDFQAARFTAPYESSKRITDLLCLTVNLPSVAPVSAQFFATSPSANNKPIKPRFYVSQPGVVCSPLFPLNWFLFCAYWYAMLLARWLGSPWHPVTGYLGACASVWLALADQETLDSVHAERSKWGSSCTRSGRAVPKRTEIEGWAWEGKVESRKALEKDDTENEDREIRSVMRKSSGRKWDAEDLTVEQLAEFEEDGRRCWAELERLRTAWEVALGKKDNGKAA</sequence>
<accession>A0ACC0D7D3</accession>
<evidence type="ECO:0000313" key="1">
    <source>
        <dbReference type="EMBL" id="KAI6088654.1"/>
    </source>
</evidence>
<comment type="caution">
    <text evidence="1">The sequence shown here is derived from an EMBL/GenBank/DDBJ whole genome shotgun (WGS) entry which is preliminary data.</text>
</comment>
<keyword evidence="2" id="KW-1185">Reference proteome</keyword>
<dbReference type="EMBL" id="MU394300">
    <property type="protein sequence ID" value="KAI6088654.1"/>
    <property type="molecule type" value="Genomic_DNA"/>
</dbReference>
<dbReference type="Proteomes" id="UP001497680">
    <property type="component" value="Unassembled WGS sequence"/>
</dbReference>
<reference evidence="1 2" key="1">
    <citation type="journal article" date="2022" name="New Phytol.">
        <title>Ecological generalism drives hyperdiversity of secondary metabolite gene clusters in xylarialean endophytes.</title>
        <authorList>
            <person name="Franco M.E.E."/>
            <person name="Wisecaver J.H."/>
            <person name="Arnold A.E."/>
            <person name="Ju Y.M."/>
            <person name="Slot J.C."/>
            <person name="Ahrendt S."/>
            <person name="Moore L.P."/>
            <person name="Eastman K.E."/>
            <person name="Scott K."/>
            <person name="Konkel Z."/>
            <person name="Mondo S.J."/>
            <person name="Kuo A."/>
            <person name="Hayes R.D."/>
            <person name="Haridas S."/>
            <person name="Andreopoulos B."/>
            <person name="Riley R."/>
            <person name="LaButti K."/>
            <person name="Pangilinan J."/>
            <person name="Lipzen A."/>
            <person name="Amirebrahimi M."/>
            <person name="Yan J."/>
            <person name="Adam C."/>
            <person name="Keymanesh K."/>
            <person name="Ng V."/>
            <person name="Louie K."/>
            <person name="Northen T."/>
            <person name="Drula E."/>
            <person name="Henrissat B."/>
            <person name="Hsieh H.M."/>
            <person name="Youens-Clark K."/>
            <person name="Lutzoni F."/>
            <person name="Miadlikowska J."/>
            <person name="Eastwood D.C."/>
            <person name="Hamelin R.C."/>
            <person name="Grigoriev I.V."/>
            <person name="U'Ren J.M."/>
        </authorList>
    </citation>
    <scope>NUCLEOTIDE SEQUENCE [LARGE SCALE GENOMIC DNA]</scope>
    <source>
        <strain evidence="1 2">ER1909</strain>
    </source>
</reference>
<organism evidence="1 2">
    <name type="scientific">Hypoxylon rubiginosum</name>
    <dbReference type="NCBI Taxonomy" id="110542"/>
    <lineage>
        <taxon>Eukaryota</taxon>
        <taxon>Fungi</taxon>
        <taxon>Dikarya</taxon>
        <taxon>Ascomycota</taxon>
        <taxon>Pezizomycotina</taxon>
        <taxon>Sordariomycetes</taxon>
        <taxon>Xylariomycetidae</taxon>
        <taxon>Xylariales</taxon>
        <taxon>Hypoxylaceae</taxon>
        <taxon>Hypoxylon</taxon>
    </lineage>
</organism>